<keyword evidence="2" id="KW-0677">Repeat</keyword>
<dbReference type="PANTHER" id="PTHR45632">
    <property type="entry name" value="LD33804P"/>
    <property type="match status" value="1"/>
</dbReference>
<keyword evidence="5" id="KW-1185">Reference proteome</keyword>
<dbReference type="SUPFAM" id="SSF54695">
    <property type="entry name" value="POZ domain"/>
    <property type="match status" value="1"/>
</dbReference>
<dbReference type="Gene3D" id="3.30.710.10">
    <property type="entry name" value="Potassium Channel Kv1.1, Chain A"/>
    <property type="match status" value="1"/>
</dbReference>
<evidence type="ECO:0000313" key="5">
    <source>
        <dbReference type="Proteomes" id="UP000472264"/>
    </source>
</evidence>
<dbReference type="PROSITE" id="PS50097">
    <property type="entry name" value="BTB"/>
    <property type="match status" value="1"/>
</dbReference>
<dbReference type="Proteomes" id="UP000472264">
    <property type="component" value="Chromosome 5"/>
</dbReference>
<dbReference type="FunFam" id="1.25.40.420:FF:000001">
    <property type="entry name" value="Kelch-like family member 12"/>
    <property type="match status" value="1"/>
</dbReference>
<evidence type="ECO:0000313" key="4">
    <source>
        <dbReference type="Ensembl" id="ENSENLP00000033158.1"/>
    </source>
</evidence>
<evidence type="ECO:0000256" key="2">
    <source>
        <dbReference type="ARBA" id="ARBA00022737"/>
    </source>
</evidence>
<dbReference type="InterPro" id="IPR011705">
    <property type="entry name" value="BACK"/>
</dbReference>
<dbReference type="AlphaFoldDB" id="A0A665VNG5"/>
<dbReference type="PIRSF" id="PIRSF037037">
    <property type="entry name" value="Kelch-like_protein_gigaxonin"/>
    <property type="match status" value="1"/>
</dbReference>
<dbReference type="OMA" id="CFFLEDQ"/>
<dbReference type="SMART" id="SM00225">
    <property type="entry name" value="BTB"/>
    <property type="match status" value="1"/>
</dbReference>
<reference evidence="4" key="2">
    <citation type="submission" date="2025-08" db="UniProtKB">
        <authorList>
            <consortium name="Ensembl"/>
        </authorList>
    </citation>
    <scope>IDENTIFICATION</scope>
</reference>
<gene>
    <name evidence="4" type="primary">LOC115043900</name>
</gene>
<reference evidence="4" key="1">
    <citation type="submission" date="2021-04" db="EMBL/GenBank/DDBJ databases">
        <authorList>
            <consortium name="Wellcome Sanger Institute Data Sharing"/>
        </authorList>
    </citation>
    <scope>NUCLEOTIDE SEQUENCE [LARGE SCALE GENOMIC DNA]</scope>
</reference>
<dbReference type="Gene3D" id="2.120.10.80">
    <property type="entry name" value="Kelch-type beta propeller"/>
    <property type="match status" value="1"/>
</dbReference>
<dbReference type="PANTHER" id="PTHR45632:SF3">
    <property type="entry name" value="KELCH-LIKE PROTEIN 32"/>
    <property type="match status" value="1"/>
</dbReference>
<dbReference type="Pfam" id="PF24681">
    <property type="entry name" value="Kelch_KLHDC2_KLHL20_DRC7"/>
    <property type="match status" value="1"/>
</dbReference>
<accession>A0A665VNG5</accession>
<name>A0A665VNG5_ECHNA</name>
<dbReference type="SMART" id="SM00612">
    <property type="entry name" value="Kelch"/>
    <property type="match status" value="6"/>
</dbReference>
<dbReference type="InterPro" id="IPR000210">
    <property type="entry name" value="BTB/POZ_dom"/>
</dbReference>
<dbReference type="InterPro" id="IPR011333">
    <property type="entry name" value="SKP1/BTB/POZ_sf"/>
</dbReference>
<evidence type="ECO:0000259" key="3">
    <source>
        <dbReference type="PROSITE" id="PS50097"/>
    </source>
</evidence>
<dbReference type="Pfam" id="PF00651">
    <property type="entry name" value="BTB"/>
    <property type="match status" value="1"/>
</dbReference>
<organism evidence="4 5">
    <name type="scientific">Echeneis naucrates</name>
    <name type="common">Live sharksucker</name>
    <dbReference type="NCBI Taxonomy" id="173247"/>
    <lineage>
        <taxon>Eukaryota</taxon>
        <taxon>Metazoa</taxon>
        <taxon>Chordata</taxon>
        <taxon>Craniata</taxon>
        <taxon>Vertebrata</taxon>
        <taxon>Euteleostomi</taxon>
        <taxon>Actinopterygii</taxon>
        <taxon>Neopterygii</taxon>
        <taxon>Teleostei</taxon>
        <taxon>Neoteleostei</taxon>
        <taxon>Acanthomorphata</taxon>
        <taxon>Carangaria</taxon>
        <taxon>Carangiformes</taxon>
        <taxon>Echeneidae</taxon>
        <taxon>Echeneis</taxon>
    </lineage>
</organism>
<keyword evidence="1" id="KW-0880">Kelch repeat</keyword>
<dbReference type="Gene3D" id="1.25.40.420">
    <property type="match status" value="1"/>
</dbReference>
<dbReference type="InterPro" id="IPR017096">
    <property type="entry name" value="BTB-kelch_protein"/>
</dbReference>
<dbReference type="Ensembl" id="ENSENLT00000034091.1">
    <property type="protein sequence ID" value="ENSENLP00000033158.1"/>
    <property type="gene ID" value="ENSENLG00000014611.1"/>
</dbReference>
<dbReference type="SMART" id="SM00875">
    <property type="entry name" value="BACK"/>
    <property type="match status" value="1"/>
</dbReference>
<dbReference type="InterPro" id="IPR006652">
    <property type="entry name" value="Kelch_1"/>
</dbReference>
<dbReference type="InterPro" id="IPR015915">
    <property type="entry name" value="Kelch-typ_b-propeller"/>
</dbReference>
<feature type="domain" description="BTB" evidence="3">
    <location>
        <begin position="43"/>
        <end position="110"/>
    </location>
</feature>
<dbReference type="CDD" id="cd18450">
    <property type="entry name" value="BACK_KLHL10"/>
    <property type="match status" value="1"/>
</dbReference>
<reference evidence="4" key="3">
    <citation type="submission" date="2025-09" db="UniProtKB">
        <authorList>
            <consortium name="Ensembl"/>
        </authorList>
    </citation>
    <scope>IDENTIFICATION</scope>
</reference>
<sequence>MRELGQFSASTFSLDSQRNKMKESMSDMMTAVLTEFVQEEKLCDVVIKVDDTEFNAHKIILCSCSRYFYTLFTGAWTTSGRQAYTIPGLSPEMMRLIINYAYTRSVSVTESNVVEVLAAADQLLVPGIVQACCLFLEDQLSLTNSIGIWRLVNFYNCPELKHKVFLYILYHFEEIVCVSQEFLELSLQELGLIIENDHLNMKQENVVFDTVIQWISHQPDQRQNHISELLSKMRLGLMTPKYLHGVVMGHSLVTSRTECQRIVDKAISACARFRASRCSKSVFRNPLSRPRLPADILFVTGGRNPHSATANFEAYDVRTDRWVTVNAEISRTHHGAAVLDNFVYLIGGCDHETYLKTVERFDITTFTWQQVAPMNSRRCYVSVAVENGYIYAMGGSGGHTNYNSVECYTPETNLWTPVAPMTRKRCGAGATSLNGKVYICGGFDGHFSLSAAECYDPDTNVWTVIAPMRACRCGLGVIAYRDHIYAVGGTQNGAYHRRSVEAYDPETNTWRPMPTLTTPRSYFGIEVLNDQLFVVGGHNSFTLTSVECYNADTSMWQSACSIEKYHNDLSCCVLRGFHSLAEKLFSRGLPVAPQVEKTQC</sequence>
<dbReference type="SUPFAM" id="SSF117281">
    <property type="entry name" value="Kelch motif"/>
    <property type="match status" value="1"/>
</dbReference>
<dbReference type="Pfam" id="PF07707">
    <property type="entry name" value="BACK"/>
    <property type="match status" value="1"/>
</dbReference>
<dbReference type="PRINTS" id="PR00501">
    <property type="entry name" value="KELCHREPEAT"/>
</dbReference>
<dbReference type="Pfam" id="PF01344">
    <property type="entry name" value="Kelch_1"/>
    <property type="match status" value="2"/>
</dbReference>
<evidence type="ECO:0000256" key="1">
    <source>
        <dbReference type="ARBA" id="ARBA00022441"/>
    </source>
</evidence>
<dbReference type="InParanoid" id="A0A665VNG5"/>
<protein>
    <submittedName>
        <fullName evidence="4">Kelch-like protein 10</fullName>
    </submittedName>
</protein>
<proteinExistence type="predicted"/>